<evidence type="ECO:0000313" key="4">
    <source>
        <dbReference type="EMBL" id="GGP26251.1"/>
    </source>
</evidence>
<evidence type="ECO:0000256" key="1">
    <source>
        <dbReference type="ARBA" id="ARBA00006889"/>
    </source>
</evidence>
<comment type="caution">
    <text evidence="4">The sequence shown here is derived from an EMBL/GenBank/DDBJ whole genome shotgun (WGS) entry which is preliminary data.</text>
</comment>
<protein>
    <recommendedName>
        <fullName evidence="2">Outer membrane lipoprotein Blc</fullName>
    </recommendedName>
</protein>
<dbReference type="InterPro" id="IPR047202">
    <property type="entry name" value="Lipocalin_Blc-like_dom"/>
</dbReference>
<accession>A0ABQ2PLQ2</accession>
<keyword evidence="2" id="KW-0472">Membrane</keyword>
<dbReference type="SUPFAM" id="SSF50814">
    <property type="entry name" value="Lipocalins"/>
    <property type="match status" value="1"/>
</dbReference>
<comment type="similarity">
    <text evidence="1 2">Belongs to the calycin superfamily. Lipocalin family.</text>
</comment>
<dbReference type="InterPro" id="IPR002446">
    <property type="entry name" value="Lipocalin_bac"/>
</dbReference>
<dbReference type="InterPro" id="IPR012674">
    <property type="entry name" value="Calycin"/>
</dbReference>
<dbReference type="PANTHER" id="PTHR10612:SF34">
    <property type="entry name" value="APOLIPOPROTEIN D"/>
    <property type="match status" value="1"/>
</dbReference>
<dbReference type="InterPro" id="IPR000566">
    <property type="entry name" value="Lipocln_cytosolic_FA-bd_dom"/>
</dbReference>
<feature type="domain" description="Lipocalin/cytosolic fatty-acid binding" evidence="3">
    <location>
        <begin position="44"/>
        <end position="183"/>
    </location>
</feature>
<proteinExistence type="inferred from homology"/>
<dbReference type="InterPro" id="IPR022271">
    <property type="entry name" value="Lipocalin_ApoD"/>
</dbReference>
<gene>
    <name evidence="4" type="ORF">GCM10010971_20700</name>
</gene>
<dbReference type="InterPro" id="IPR022272">
    <property type="entry name" value="Lipocalin_CS"/>
</dbReference>
<reference evidence="5" key="1">
    <citation type="journal article" date="2019" name="Int. J. Syst. Evol. Microbiol.">
        <title>The Global Catalogue of Microorganisms (GCM) 10K type strain sequencing project: providing services to taxonomists for standard genome sequencing and annotation.</title>
        <authorList>
            <consortium name="The Broad Institute Genomics Platform"/>
            <consortium name="The Broad Institute Genome Sequencing Center for Infectious Disease"/>
            <person name="Wu L."/>
            <person name="Ma J."/>
        </authorList>
    </citation>
    <scope>NUCLEOTIDE SEQUENCE [LARGE SCALE GENOMIC DNA]</scope>
    <source>
        <strain evidence="5">CGMCC 1.8860</strain>
    </source>
</reference>
<dbReference type="PIRSF" id="PIRSF036893">
    <property type="entry name" value="Lipocalin_ApoD"/>
    <property type="match status" value="1"/>
</dbReference>
<organism evidence="4 5">
    <name type="scientific">Silvimonas amylolytica</name>
    <dbReference type="NCBI Taxonomy" id="449663"/>
    <lineage>
        <taxon>Bacteria</taxon>
        <taxon>Pseudomonadati</taxon>
        <taxon>Pseudomonadota</taxon>
        <taxon>Betaproteobacteria</taxon>
        <taxon>Neisseriales</taxon>
        <taxon>Chitinibacteraceae</taxon>
        <taxon>Silvimonas</taxon>
    </lineage>
</organism>
<dbReference type="EMBL" id="BMLY01000003">
    <property type="protein sequence ID" value="GGP26251.1"/>
    <property type="molecule type" value="Genomic_DNA"/>
</dbReference>
<keyword evidence="2" id="KW-0446">Lipid-binding</keyword>
<sequence>MGHSTRPTLILGNRMRHNRYAFWLILLATLPRVMADPVQSVPTLEVDRYLGTWYEIGHLPMFFQRLCASDTTALYSKNTDGTIAVTNTCRHEDRQLDTARGTATVIPNSGNARLKVQFFWPFSGDYWVIGLAPDYHWALVGSPNNKYLWLLSRSPTLAQTDVDTALQIARRQGFDLEKFIYTPHSER</sequence>
<dbReference type="Proteomes" id="UP000621859">
    <property type="component" value="Unassembled WGS sequence"/>
</dbReference>
<evidence type="ECO:0000259" key="3">
    <source>
        <dbReference type="Pfam" id="PF08212"/>
    </source>
</evidence>
<dbReference type="Pfam" id="PF08212">
    <property type="entry name" value="Lipocalin_2"/>
    <property type="match status" value="1"/>
</dbReference>
<keyword evidence="2" id="KW-0449">Lipoprotein</keyword>
<comment type="subcellular location">
    <subcellularLocation>
        <location evidence="2">Cell outer membrane</location>
    </subcellularLocation>
</comment>
<keyword evidence="5" id="KW-1185">Reference proteome</keyword>
<dbReference type="Gene3D" id="2.40.128.20">
    <property type="match status" value="1"/>
</dbReference>
<dbReference type="PANTHER" id="PTHR10612">
    <property type="entry name" value="APOLIPOPROTEIN D"/>
    <property type="match status" value="1"/>
</dbReference>
<dbReference type="PRINTS" id="PR01171">
    <property type="entry name" value="BCTLIPOCALIN"/>
</dbReference>
<evidence type="ECO:0000256" key="2">
    <source>
        <dbReference type="PIRNR" id="PIRNR036893"/>
    </source>
</evidence>
<comment type="subunit">
    <text evidence="2">Homodimer.</text>
</comment>
<comment type="function">
    <text evidence="2">Involved in the storage or transport of lipids necessary for membrane maintenance under stressful conditions. Displays a binding preference for lysophospholipids.</text>
</comment>
<dbReference type="CDD" id="cd19438">
    <property type="entry name" value="lipocalin_Blc-like"/>
    <property type="match status" value="1"/>
</dbReference>
<keyword evidence="2" id="KW-0998">Cell outer membrane</keyword>
<evidence type="ECO:0000313" key="5">
    <source>
        <dbReference type="Proteomes" id="UP000621859"/>
    </source>
</evidence>
<name>A0ABQ2PLQ2_9NEIS</name>
<dbReference type="PROSITE" id="PS00213">
    <property type="entry name" value="LIPOCALIN"/>
    <property type="match status" value="1"/>
</dbReference>